<keyword evidence="1" id="KW-0812">Transmembrane</keyword>
<proteinExistence type="predicted"/>
<feature type="transmembrane region" description="Helical" evidence="1">
    <location>
        <begin position="393"/>
        <end position="413"/>
    </location>
</feature>
<feature type="transmembrane region" description="Helical" evidence="1">
    <location>
        <begin position="461"/>
        <end position="485"/>
    </location>
</feature>
<accession>A0A7W9KG17</accession>
<dbReference type="RefSeq" id="WP_184861587.1">
    <property type="nucleotide sequence ID" value="NZ_BAAAWY010000095.1"/>
</dbReference>
<evidence type="ECO:0000313" key="2">
    <source>
        <dbReference type="EMBL" id="MBB5891483.1"/>
    </source>
</evidence>
<keyword evidence="3" id="KW-1185">Reference proteome</keyword>
<protein>
    <submittedName>
        <fullName evidence="2">ABC-2 type transport system permease protein</fullName>
    </submittedName>
</protein>
<evidence type="ECO:0000313" key="3">
    <source>
        <dbReference type="Proteomes" id="UP000585638"/>
    </source>
</evidence>
<feature type="transmembrane region" description="Helical" evidence="1">
    <location>
        <begin position="127"/>
        <end position="150"/>
    </location>
</feature>
<dbReference type="EMBL" id="JACHIR010000001">
    <property type="protein sequence ID" value="MBB5891483.1"/>
    <property type="molecule type" value="Genomic_DNA"/>
</dbReference>
<dbReference type="Proteomes" id="UP000585638">
    <property type="component" value="Unassembled WGS sequence"/>
</dbReference>
<organism evidence="2 3">
    <name type="scientific">Kutzneria kofuensis</name>
    <dbReference type="NCBI Taxonomy" id="103725"/>
    <lineage>
        <taxon>Bacteria</taxon>
        <taxon>Bacillati</taxon>
        <taxon>Actinomycetota</taxon>
        <taxon>Actinomycetes</taxon>
        <taxon>Pseudonocardiales</taxon>
        <taxon>Pseudonocardiaceae</taxon>
        <taxon>Kutzneria</taxon>
    </lineage>
</organism>
<evidence type="ECO:0000256" key="1">
    <source>
        <dbReference type="SAM" id="Phobius"/>
    </source>
</evidence>
<feature type="transmembrane region" description="Helical" evidence="1">
    <location>
        <begin position="189"/>
        <end position="208"/>
    </location>
</feature>
<reference evidence="2 3" key="1">
    <citation type="submission" date="2020-08" db="EMBL/GenBank/DDBJ databases">
        <title>Sequencing the genomes of 1000 actinobacteria strains.</title>
        <authorList>
            <person name="Klenk H.-P."/>
        </authorList>
    </citation>
    <scope>NUCLEOTIDE SEQUENCE [LARGE SCALE GENOMIC DNA]</scope>
    <source>
        <strain evidence="2 3">DSM 43851</strain>
    </source>
</reference>
<keyword evidence="1" id="KW-1133">Transmembrane helix</keyword>
<dbReference type="AlphaFoldDB" id="A0A7W9KG17"/>
<comment type="caution">
    <text evidence="2">The sequence shown here is derived from an EMBL/GenBank/DDBJ whole genome shotgun (WGS) entry which is preliminary data.</text>
</comment>
<name>A0A7W9KG17_9PSEU</name>
<feature type="transmembrane region" description="Helical" evidence="1">
    <location>
        <begin position="156"/>
        <end position="177"/>
    </location>
</feature>
<keyword evidence="1" id="KW-0472">Membrane</keyword>
<feature type="transmembrane region" description="Helical" evidence="1">
    <location>
        <begin position="505"/>
        <end position="524"/>
    </location>
</feature>
<feature type="transmembrane region" description="Helical" evidence="1">
    <location>
        <begin position="433"/>
        <end position="454"/>
    </location>
</feature>
<feature type="transmembrane region" description="Helical" evidence="1">
    <location>
        <begin position="22"/>
        <end position="40"/>
    </location>
</feature>
<feature type="transmembrane region" description="Helical" evidence="1">
    <location>
        <begin position="82"/>
        <end position="101"/>
    </location>
</feature>
<feature type="transmembrane region" description="Helical" evidence="1">
    <location>
        <begin position="343"/>
        <end position="364"/>
    </location>
</feature>
<feature type="transmembrane region" description="Helical" evidence="1">
    <location>
        <begin position="294"/>
        <end position="312"/>
    </location>
</feature>
<gene>
    <name evidence="2" type="ORF">BJ998_002679</name>
</gene>
<sequence>MNTLVGTGSLVRLVLRRERIQLPVWILAITGIIVATASGFNQLYPTVQSRVEFAASIANNPSVLALSGPAQGLDTIGGMTEWKFGAVACVLVGLMAVFTTVRHTRADEETGRHELLGSGVVGRHAKLTATLVVVFGAGLVYALLIGLGLMGQGLPAAGSFAMGLGIGGCVWFFSAVAAVAAQVSSSSRAANGSGAVVIGAAYLLRAAGDSSAEDGPRWLSWVSPIGWSQQMRPYADERWWVLALYVAISVVLLGVGYALVGRRDIGAGMLPERAGRAGGAFGTFGLAWRLQRGILIGWAVGVAVMGGALGGISQSLKGILDSSPQVAQALHHIGGQQSLVDSFLAAILDVIGLAVSVYAIQAALRPRAEETAFRAEPVLAGSVGRLRWAASHLAFALLGSAFLLAVAGTATGLAEGLSDGDVGTQLPRLLGAAMVQVPAVWVLAGSAAALFGLLPRLTSLAWAALVVFLLLGQLGSLFQLSQWALDISPFTHLPKLPGGTFTATPLVWLTAVTVVLTAAGLVGFRRRDVG</sequence>
<feature type="transmembrane region" description="Helical" evidence="1">
    <location>
        <begin position="239"/>
        <end position="260"/>
    </location>
</feature>